<evidence type="ECO:0000256" key="1">
    <source>
        <dbReference type="ARBA" id="ARBA00004123"/>
    </source>
</evidence>
<comment type="subcellular location">
    <subcellularLocation>
        <location evidence="1">Nucleus</location>
    </subcellularLocation>
</comment>
<comment type="caution">
    <text evidence="10">The sequence shown here is derived from an EMBL/GenBank/DDBJ whole genome shotgun (WGS) entry which is preliminary data.</text>
</comment>
<dbReference type="PANTHER" id="PTHR45776">
    <property type="entry name" value="MIP04163P"/>
    <property type="match status" value="1"/>
</dbReference>
<evidence type="ECO:0000256" key="6">
    <source>
        <dbReference type="ARBA" id="ARBA00023242"/>
    </source>
</evidence>
<feature type="region of interest" description="Disordered" evidence="8">
    <location>
        <begin position="1"/>
        <end position="107"/>
    </location>
</feature>
<dbReference type="Pfam" id="PF15951">
    <property type="entry name" value="MITF_TFEB_C_3_N"/>
    <property type="match status" value="1"/>
</dbReference>
<keyword evidence="4" id="KW-0238">DNA-binding</keyword>
<protein>
    <recommendedName>
        <fullName evidence="9">BHLH domain-containing protein</fullName>
    </recommendedName>
</protein>
<feature type="non-terminal residue" evidence="10">
    <location>
        <position position="545"/>
    </location>
</feature>
<feature type="compositionally biased region" description="Low complexity" evidence="8">
    <location>
        <begin position="16"/>
        <end position="30"/>
    </location>
</feature>
<keyword evidence="6" id="KW-0539">Nucleus</keyword>
<dbReference type="Gene3D" id="4.10.280.10">
    <property type="entry name" value="Helix-loop-helix DNA-binding domain"/>
    <property type="match status" value="1"/>
</dbReference>
<dbReference type="PANTHER" id="PTHR45776:SF2">
    <property type="entry name" value="MIP04163P"/>
    <property type="match status" value="1"/>
</dbReference>
<evidence type="ECO:0000256" key="3">
    <source>
        <dbReference type="ARBA" id="ARBA00023015"/>
    </source>
</evidence>
<dbReference type="InterPro" id="IPR031867">
    <property type="entry name" value="MiT/TFE_N"/>
</dbReference>
<name>A0AAV2QXQ6_MEGNR</name>
<feature type="compositionally biased region" description="Low complexity" evidence="8">
    <location>
        <begin position="62"/>
        <end position="75"/>
    </location>
</feature>
<dbReference type="AlphaFoldDB" id="A0AAV2QXQ6"/>
<proteinExistence type="inferred from homology"/>
<evidence type="ECO:0000256" key="8">
    <source>
        <dbReference type="SAM" id="MobiDB-lite"/>
    </source>
</evidence>
<evidence type="ECO:0000313" key="11">
    <source>
        <dbReference type="Proteomes" id="UP001497623"/>
    </source>
</evidence>
<dbReference type="Pfam" id="PF00010">
    <property type="entry name" value="HLH"/>
    <property type="match status" value="1"/>
</dbReference>
<dbReference type="InterPro" id="IPR036638">
    <property type="entry name" value="HLH_DNA-bd_sf"/>
</dbReference>
<dbReference type="SUPFAM" id="SSF47459">
    <property type="entry name" value="HLH, helix-loop-helix DNA-binding domain"/>
    <property type="match status" value="1"/>
</dbReference>
<keyword evidence="11" id="KW-1185">Reference proteome</keyword>
<evidence type="ECO:0000256" key="4">
    <source>
        <dbReference type="ARBA" id="ARBA00023125"/>
    </source>
</evidence>
<feature type="coiled-coil region" evidence="7">
    <location>
        <begin position="410"/>
        <end position="437"/>
    </location>
</feature>
<evidence type="ECO:0000313" key="10">
    <source>
        <dbReference type="EMBL" id="CAL4102063.1"/>
    </source>
</evidence>
<keyword evidence="5" id="KW-0804">Transcription</keyword>
<sequence>SPPANVKTMMSSSRTQLKQQLMRQQLQQQQEQKDKQLQHQQQQHIQQQQQYGSNYAAGALSQRQQQQQQQQQHQQHLPETQKHQFQPPLNDHQQEQQQSQQQQQGTADGIAIPAKTSSELPAQVLQVQTRLENPTYYHVLQSQRRQVRQFLSGGGSLELTPPNSSGTPPAWPHSDPGKLQQLTRTQLSGQQMQGPGGCAASAPRTLGCVSDLGCEVASSSLGATSVSTASCTSTPAASTTSASMVSSVLSSSATSIASDASEVEDVIDEILNLEEGLEVTDNLKVYDNNMPTTQLNSGSICDLLGLNGYMGKNGTPCSPEEPQIKAEATPVNDVQMVAFIKDRQKKDNHNMIERRRRYNINDRIKELATLLPRNNEPYFELVRDLRHNKGQILKASVDYIRRLKIDVDYNKEVEAKRRALEHQNRQLHLRIQELENQLRNNGINVDETTIDQSLLLSSIIKTEMVNNNSVNRNKNNTDGQSEMKKVRCSNSNITGSLLDQVLAIEDSSENSESDIDSIIGSALMPNGSMYLIPPGAPESPPYEFT</sequence>
<feature type="compositionally biased region" description="Low complexity" evidence="8">
    <location>
        <begin position="38"/>
        <end position="50"/>
    </location>
</feature>
<dbReference type="InterPro" id="IPR011598">
    <property type="entry name" value="bHLH_dom"/>
</dbReference>
<evidence type="ECO:0000256" key="7">
    <source>
        <dbReference type="SAM" id="Coils"/>
    </source>
</evidence>
<reference evidence="10 11" key="1">
    <citation type="submission" date="2024-05" db="EMBL/GenBank/DDBJ databases">
        <authorList>
            <person name="Wallberg A."/>
        </authorList>
    </citation>
    <scope>NUCLEOTIDE SEQUENCE [LARGE SCALE GENOMIC DNA]</scope>
</reference>
<dbReference type="SMART" id="SM00353">
    <property type="entry name" value="HLH"/>
    <property type="match status" value="1"/>
</dbReference>
<gene>
    <name evidence="10" type="ORF">MNOR_LOCUS17163</name>
</gene>
<organism evidence="10 11">
    <name type="scientific">Meganyctiphanes norvegica</name>
    <name type="common">Northern krill</name>
    <name type="synonym">Thysanopoda norvegica</name>
    <dbReference type="NCBI Taxonomy" id="48144"/>
    <lineage>
        <taxon>Eukaryota</taxon>
        <taxon>Metazoa</taxon>
        <taxon>Ecdysozoa</taxon>
        <taxon>Arthropoda</taxon>
        <taxon>Crustacea</taxon>
        <taxon>Multicrustacea</taxon>
        <taxon>Malacostraca</taxon>
        <taxon>Eumalacostraca</taxon>
        <taxon>Eucarida</taxon>
        <taxon>Euphausiacea</taxon>
        <taxon>Euphausiidae</taxon>
        <taxon>Meganyctiphanes</taxon>
    </lineage>
</organism>
<comment type="similarity">
    <text evidence="2">Belongs to the MiT/TFE family.</text>
</comment>
<keyword evidence="7" id="KW-0175">Coiled coil</keyword>
<dbReference type="EMBL" id="CAXKWB010011623">
    <property type="protein sequence ID" value="CAL4102063.1"/>
    <property type="molecule type" value="Genomic_DNA"/>
</dbReference>
<dbReference type="GO" id="GO:0046983">
    <property type="term" value="F:protein dimerization activity"/>
    <property type="evidence" value="ECO:0007669"/>
    <property type="project" value="InterPro"/>
</dbReference>
<dbReference type="GO" id="GO:0005634">
    <property type="term" value="C:nucleus"/>
    <property type="evidence" value="ECO:0007669"/>
    <property type="project" value="UniProtKB-SubCell"/>
</dbReference>
<evidence type="ECO:0000256" key="5">
    <source>
        <dbReference type="ARBA" id="ARBA00023163"/>
    </source>
</evidence>
<feature type="domain" description="BHLH" evidence="9">
    <location>
        <begin position="344"/>
        <end position="403"/>
    </location>
</feature>
<dbReference type="Proteomes" id="UP001497623">
    <property type="component" value="Unassembled WGS sequence"/>
</dbReference>
<dbReference type="PROSITE" id="PS50888">
    <property type="entry name" value="BHLH"/>
    <property type="match status" value="1"/>
</dbReference>
<keyword evidence="3" id="KW-0805">Transcription regulation</keyword>
<evidence type="ECO:0000259" key="9">
    <source>
        <dbReference type="PROSITE" id="PS50888"/>
    </source>
</evidence>
<evidence type="ECO:0000256" key="2">
    <source>
        <dbReference type="ARBA" id="ARBA00008289"/>
    </source>
</evidence>
<accession>A0AAV2QXQ6</accession>
<feature type="non-terminal residue" evidence="10">
    <location>
        <position position="1"/>
    </location>
</feature>
<feature type="compositionally biased region" description="Low complexity" evidence="8">
    <location>
        <begin position="95"/>
        <end position="104"/>
    </location>
</feature>
<dbReference type="GO" id="GO:0000978">
    <property type="term" value="F:RNA polymerase II cis-regulatory region sequence-specific DNA binding"/>
    <property type="evidence" value="ECO:0007669"/>
    <property type="project" value="TreeGrafter"/>
</dbReference>
<feature type="region of interest" description="Disordered" evidence="8">
    <location>
        <begin position="153"/>
        <end position="178"/>
    </location>
</feature>
<dbReference type="GO" id="GO:0000981">
    <property type="term" value="F:DNA-binding transcription factor activity, RNA polymerase II-specific"/>
    <property type="evidence" value="ECO:0007669"/>
    <property type="project" value="TreeGrafter"/>
</dbReference>